<comment type="similarity">
    <text evidence="5 24">Belongs to the cysteine synthase/cystathionine beta-synthase family.</text>
</comment>
<dbReference type="CDD" id="cd01561">
    <property type="entry name" value="CBS_like"/>
    <property type="match status" value="1"/>
</dbReference>
<evidence type="ECO:0000256" key="10">
    <source>
        <dbReference type="ARBA" id="ARBA00022553"/>
    </source>
</evidence>
<dbReference type="EMBL" id="QUSY01001061">
    <property type="protein sequence ID" value="RHY26200.1"/>
    <property type="molecule type" value="Genomic_DNA"/>
</dbReference>
<dbReference type="FunFam" id="3.40.50.1100:FF:000003">
    <property type="entry name" value="Cystathionine beta-synthase"/>
    <property type="match status" value="1"/>
</dbReference>
<keyword evidence="10" id="KW-0597">Phosphoprotein</keyword>
<evidence type="ECO:0000256" key="6">
    <source>
        <dbReference type="ARBA" id="ARBA00011881"/>
    </source>
</evidence>
<dbReference type="InterPro" id="IPR001216">
    <property type="entry name" value="P-phosphate_BS"/>
</dbReference>
<evidence type="ECO:0000256" key="15">
    <source>
        <dbReference type="ARBA" id="ARBA00022898"/>
    </source>
</evidence>
<evidence type="ECO:0000256" key="20">
    <source>
        <dbReference type="ARBA" id="ARBA00026192"/>
    </source>
</evidence>
<evidence type="ECO:0000256" key="1">
    <source>
        <dbReference type="ARBA" id="ARBA00001933"/>
    </source>
</evidence>
<keyword evidence="15 24" id="KW-0663">Pyridoxal phosphate</keyword>
<dbReference type="EC" id="4.2.1.22" evidence="7 24"/>
<keyword evidence="19" id="KW-0539">Nucleus</keyword>
<dbReference type="InterPro" id="IPR005857">
    <property type="entry name" value="Cysta_beta_synth"/>
</dbReference>
<dbReference type="SMART" id="SM00116">
    <property type="entry name" value="CBS"/>
    <property type="match status" value="2"/>
</dbReference>
<dbReference type="GO" id="GO:0046872">
    <property type="term" value="F:metal ion binding"/>
    <property type="evidence" value="ECO:0007669"/>
    <property type="project" value="UniProtKB-KW"/>
</dbReference>
<dbReference type="VEuPathDB" id="FungiDB:H310_05339"/>
<evidence type="ECO:0000256" key="21">
    <source>
        <dbReference type="ARBA" id="ARBA00045425"/>
    </source>
</evidence>
<comment type="subcellular location">
    <subcellularLocation>
        <location evidence="3">Cytoplasm</location>
    </subcellularLocation>
    <subcellularLocation>
        <location evidence="2">Nucleus</location>
    </subcellularLocation>
</comment>
<comment type="pathway">
    <text evidence="4">Amino-acid biosynthesis; L-cysteine biosynthesis; L-cysteine from L-homocysteine and L-serine: step 1/2.</text>
</comment>
<keyword evidence="9" id="KW-1017">Isopeptide bond</keyword>
<dbReference type="InterPro" id="IPR000644">
    <property type="entry name" value="CBS_dom"/>
</dbReference>
<evidence type="ECO:0000256" key="14">
    <source>
        <dbReference type="ARBA" id="ARBA00022843"/>
    </source>
</evidence>
<dbReference type="SUPFAM" id="SSF54631">
    <property type="entry name" value="CBS-domain pair"/>
    <property type="match status" value="1"/>
</dbReference>
<dbReference type="PROSITE" id="PS51371">
    <property type="entry name" value="CBS"/>
    <property type="match status" value="1"/>
</dbReference>
<evidence type="ECO:0000256" key="4">
    <source>
        <dbReference type="ARBA" id="ARBA00005003"/>
    </source>
</evidence>
<reference evidence="26 27" key="1">
    <citation type="submission" date="2018-08" db="EMBL/GenBank/DDBJ databases">
        <title>Aphanomyces genome sequencing and annotation.</title>
        <authorList>
            <person name="Minardi D."/>
            <person name="Oidtmann B."/>
            <person name="Van Der Giezen M."/>
            <person name="Studholme D.J."/>
        </authorList>
    </citation>
    <scope>NUCLEOTIDE SEQUENCE [LARGE SCALE GENOMIC DNA]</scope>
    <source>
        <strain evidence="26 27">NJM0002</strain>
    </source>
</reference>
<organism evidence="26 27">
    <name type="scientific">Aphanomyces invadans</name>
    <dbReference type="NCBI Taxonomy" id="157072"/>
    <lineage>
        <taxon>Eukaryota</taxon>
        <taxon>Sar</taxon>
        <taxon>Stramenopiles</taxon>
        <taxon>Oomycota</taxon>
        <taxon>Saprolegniomycetes</taxon>
        <taxon>Saprolegniales</taxon>
        <taxon>Verrucalvaceae</taxon>
        <taxon>Aphanomyces</taxon>
    </lineage>
</organism>
<keyword evidence="14" id="KW-0832">Ubl conjugation</keyword>
<comment type="catalytic activity">
    <reaction evidence="22 24">
        <text>L-homocysteine + L-serine = L,L-cystathionine + H2O</text>
        <dbReference type="Rhea" id="RHEA:10112"/>
        <dbReference type="ChEBI" id="CHEBI:15377"/>
        <dbReference type="ChEBI" id="CHEBI:33384"/>
        <dbReference type="ChEBI" id="CHEBI:58161"/>
        <dbReference type="ChEBI" id="CHEBI:58199"/>
        <dbReference type="EC" id="4.2.1.22"/>
    </reaction>
</comment>
<evidence type="ECO:0000256" key="12">
    <source>
        <dbReference type="ARBA" id="ARBA00022617"/>
    </source>
</evidence>
<evidence type="ECO:0000256" key="19">
    <source>
        <dbReference type="ARBA" id="ARBA00023242"/>
    </source>
</evidence>
<dbReference type="NCBIfam" id="TIGR01137">
    <property type="entry name" value="cysta_beta"/>
    <property type="match status" value="1"/>
</dbReference>
<dbReference type="InterPro" id="IPR036052">
    <property type="entry name" value="TrpB-like_PALP_sf"/>
</dbReference>
<evidence type="ECO:0000256" key="9">
    <source>
        <dbReference type="ARBA" id="ARBA00022499"/>
    </source>
</evidence>
<dbReference type="SUPFAM" id="SSF53686">
    <property type="entry name" value="Tryptophan synthase beta subunit-like PLP-dependent enzymes"/>
    <property type="match status" value="1"/>
</dbReference>
<dbReference type="InterPro" id="IPR050214">
    <property type="entry name" value="Cys_Synth/Cystath_Beta-Synth"/>
</dbReference>
<evidence type="ECO:0000256" key="2">
    <source>
        <dbReference type="ARBA" id="ARBA00004123"/>
    </source>
</evidence>
<evidence type="ECO:0000256" key="23">
    <source>
        <dbReference type="PROSITE-ProRule" id="PRU00703"/>
    </source>
</evidence>
<evidence type="ECO:0000256" key="5">
    <source>
        <dbReference type="ARBA" id="ARBA00007103"/>
    </source>
</evidence>
<keyword evidence="24" id="KW-0198">Cysteine biosynthesis</keyword>
<dbReference type="Pfam" id="PF00291">
    <property type="entry name" value="PALP"/>
    <property type="match status" value="1"/>
</dbReference>
<dbReference type="InterPro" id="IPR001926">
    <property type="entry name" value="TrpB-like_PALP"/>
</dbReference>
<dbReference type="CDD" id="cd04608">
    <property type="entry name" value="CBS_pair_CBS"/>
    <property type="match status" value="1"/>
</dbReference>
<dbReference type="Proteomes" id="UP000285060">
    <property type="component" value="Unassembled WGS sequence"/>
</dbReference>
<keyword evidence="11 24" id="KW-0028">Amino-acid biosynthesis</keyword>
<dbReference type="Pfam" id="PF00571">
    <property type="entry name" value="CBS"/>
    <property type="match status" value="1"/>
</dbReference>
<keyword evidence="12" id="KW-0349">Heme</keyword>
<evidence type="ECO:0000256" key="24">
    <source>
        <dbReference type="RuleBase" id="RU361204"/>
    </source>
</evidence>
<dbReference type="GO" id="GO:0050667">
    <property type="term" value="P:homocysteine metabolic process"/>
    <property type="evidence" value="ECO:0007669"/>
    <property type="project" value="UniProtKB-ARBA"/>
</dbReference>
<dbReference type="AlphaFoldDB" id="A0A418AML0"/>
<protein>
    <recommendedName>
        <fullName evidence="20 24">Cystathionine beta-synthase</fullName>
        <ecNumber evidence="7 24">4.2.1.22</ecNumber>
    </recommendedName>
</protein>
<evidence type="ECO:0000256" key="7">
    <source>
        <dbReference type="ARBA" id="ARBA00012041"/>
    </source>
</evidence>
<comment type="cofactor">
    <cofactor evidence="1 24">
        <name>pyridoxal 5'-phosphate</name>
        <dbReference type="ChEBI" id="CHEBI:597326"/>
    </cofactor>
</comment>
<comment type="caution">
    <text evidence="26">The sequence shown here is derived from an EMBL/GenBank/DDBJ whole genome shotgun (WGS) entry which is preliminary data.</text>
</comment>
<evidence type="ECO:0000313" key="26">
    <source>
        <dbReference type="EMBL" id="RHY26200.1"/>
    </source>
</evidence>
<dbReference type="Gene3D" id="3.40.50.1100">
    <property type="match status" value="2"/>
</dbReference>
<name>A0A418AML0_9STRA</name>
<evidence type="ECO:0000256" key="18">
    <source>
        <dbReference type="ARBA" id="ARBA00023239"/>
    </source>
</evidence>
<dbReference type="InterPro" id="IPR046353">
    <property type="entry name" value="CBS_C"/>
</dbReference>
<dbReference type="PROSITE" id="PS00901">
    <property type="entry name" value="CYS_SYNTHASE"/>
    <property type="match status" value="1"/>
</dbReference>
<dbReference type="GO" id="GO:0004122">
    <property type="term" value="F:cystathionine beta-synthase activity"/>
    <property type="evidence" value="ECO:0007669"/>
    <property type="project" value="UniProtKB-UniRule"/>
</dbReference>
<evidence type="ECO:0000256" key="13">
    <source>
        <dbReference type="ARBA" id="ARBA00022723"/>
    </source>
</evidence>
<comment type="subunit">
    <text evidence="6">Homotetramer.</text>
</comment>
<dbReference type="FunFam" id="3.40.50.1100:FF:000118">
    <property type="entry name" value="Related to CYS4-cystathionine beta-synthase"/>
    <property type="match status" value="1"/>
</dbReference>
<dbReference type="InterPro" id="IPR046342">
    <property type="entry name" value="CBS_dom_sf"/>
</dbReference>
<keyword evidence="27" id="KW-1185">Reference proteome</keyword>
<evidence type="ECO:0000256" key="11">
    <source>
        <dbReference type="ARBA" id="ARBA00022605"/>
    </source>
</evidence>
<proteinExistence type="inferred from homology"/>
<dbReference type="GO" id="GO:0006535">
    <property type="term" value="P:cysteine biosynthetic process from serine"/>
    <property type="evidence" value="ECO:0007669"/>
    <property type="project" value="UniProtKB-UniRule"/>
</dbReference>
<evidence type="ECO:0000256" key="16">
    <source>
        <dbReference type="ARBA" id="ARBA00023004"/>
    </source>
</evidence>
<keyword evidence="16" id="KW-0408">Iron</keyword>
<keyword evidence="17 23" id="KW-0129">CBS domain</keyword>
<feature type="domain" description="CBS" evidence="25">
    <location>
        <begin position="396"/>
        <end position="454"/>
    </location>
</feature>
<evidence type="ECO:0000256" key="8">
    <source>
        <dbReference type="ARBA" id="ARBA00022490"/>
    </source>
</evidence>
<accession>A0A418AML0</accession>
<dbReference type="GO" id="GO:0005737">
    <property type="term" value="C:cytoplasm"/>
    <property type="evidence" value="ECO:0007669"/>
    <property type="project" value="UniProtKB-SubCell"/>
</dbReference>
<dbReference type="GO" id="GO:0005634">
    <property type="term" value="C:nucleus"/>
    <property type="evidence" value="ECO:0007669"/>
    <property type="project" value="UniProtKB-SubCell"/>
</dbReference>
<comment type="function">
    <text evidence="21">Hydro-lyase catalyzing the first step of the transsulfuration pathway, where the hydroxyl group of L-serine is displaced by L-homocysteine in a beta-replacement reaction to form L-cystathionine, the precursor of L-cysteine. This catabolic route allows the elimination of L-methionine and the toxic metabolite L-homocysteine. Also involved in the production of hydrogen sulfide, a gasotransmitter with signaling and cytoprotective effects on neurons.</text>
</comment>
<evidence type="ECO:0000313" key="27">
    <source>
        <dbReference type="Proteomes" id="UP000285060"/>
    </source>
</evidence>
<gene>
    <name evidence="26" type="ORF">DYB32_007809</name>
</gene>
<keyword evidence="18 24" id="KW-0456">Lyase</keyword>
<dbReference type="PANTHER" id="PTHR10314">
    <property type="entry name" value="CYSTATHIONINE BETA-SYNTHASE"/>
    <property type="match status" value="1"/>
</dbReference>
<dbReference type="UniPathway" id="UPA00136">
    <property type="reaction ID" value="UER00201"/>
</dbReference>
<evidence type="ECO:0000256" key="22">
    <source>
        <dbReference type="ARBA" id="ARBA00047490"/>
    </source>
</evidence>
<dbReference type="Gene3D" id="3.10.580.10">
    <property type="entry name" value="CBS-domain"/>
    <property type="match status" value="1"/>
</dbReference>
<evidence type="ECO:0000259" key="25">
    <source>
        <dbReference type="PROSITE" id="PS51371"/>
    </source>
</evidence>
<sequence>MPSTPCTNTSCFIKTPHSHDERYAIIDEASISNTNDPIVCSWREPKILNTILDHVGNTPLVRINKIAEKAGLKCELLAKCEFFNAGGSVKDRIGKRMIEDAMASGRIKPGDTLIEPTSGNTGIGLALAAAIYGFRMIITLPEKMSQEKVDVLKALGAEIIRTPTEAAWDSPESHIGVANRLNKEIKNSHILDQYTNPSNPLAHYDQTAEEILESCGGHVDMLVISAGTGGTITGTAKKIKEKCPSVIVVGVDPKGSILALPDSLNDENRLKSYQVEGIGYDFIPDVLHRDVVDKWIKSNDQDSFVMARRMIREEGLLCGGSCGSAMSAAVIAAKDLKAGQKCVVILPDSTRNYMTKVQSLLFLSDDWMYDHGYVQNLDKKPANQAWWAKKVVSELPLNVPYTITSSLSCKEAVDILKREGFDNLPVVDEQNAIVGVISEGNLTAQLLPGRILPSDPVSKAMYKQFKKVNTHTTLSELSRIFDKDHFALVVTEQRCFSAGGVVETKSVIFGVVTRIDLLTFITNQE</sequence>
<evidence type="ECO:0000256" key="17">
    <source>
        <dbReference type="ARBA" id="ARBA00023122"/>
    </source>
</evidence>
<keyword evidence="8" id="KW-0963">Cytoplasm</keyword>
<dbReference type="FunFam" id="3.10.580.10:FF:000014">
    <property type="entry name" value="Cystathionine beta-synthase"/>
    <property type="match status" value="1"/>
</dbReference>
<dbReference type="GO" id="GO:0019343">
    <property type="term" value="P:cysteine biosynthetic process via cystathionine"/>
    <property type="evidence" value="ECO:0007669"/>
    <property type="project" value="UniProtKB-UniRule"/>
</dbReference>
<evidence type="ECO:0000256" key="3">
    <source>
        <dbReference type="ARBA" id="ARBA00004496"/>
    </source>
</evidence>
<keyword evidence="13" id="KW-0479">Metal-binding</keyword>